<dbReference type="PANTHER" id="PTHR12143">
    <property type="entry name" value="PEPTIDE N-GLYCANASE PNGASE -RELATED"/>
    <property type="match status" value="1"/>
</dbReference>
<dbReference type="InterPro" id="IPR050883">
    <property type="entry name" value="PNGase"/>
</dbReference>
<dbReference type="FunFam" id="1.20.1610.10:FF:000003">
    <property type="entry name" value="Glycoside hydrolase family 92 protein"/>
    <property type="match status" value="1"/>
</dbReference>
<keyword evidence="2" id="KW-1133">Transmembrane helix</keyword>
<keyword evidence="2" id="KW-0812">Transmembrane</keyword>
<dbReference type="GeneID" id="85305350"/>
<evidence type="ECO:0000313" key="6">
    <source>
        <dbReference type="EMBL" id="KAK1771355.1"/>
    </source>
</evidence>
<feature type="transmembrane region" description="Helical" evidence="2">
    <location>
        <begin position="803"/>
        <end position="830"/>
    </location>
</feature>
<dbReference type="GO" id="GO:0006516">
    <property type="term" value="P:glycoprotein catabolic process"/>
    <property type="evidence" value="ECO:0007669"/>
    <property type="project" value="TreeGrafter"/>
</dbReference>
<evidence type="ECO:0000256" key="2">
    <source>
        <dbReference type="SAM" id="Phobius"/>
    </source>
</evidence>
<dbReference type="EMBL" id="MU838998">
    <property type="protein sequence ID" value="KAK1771355.1"/>
    <property type="molecule type" value="Genomic_DNA"/>
</dbReference>
<gene>
    <name evidence="6" type="ORF">QBC33DRAFT_150739</name>
</gene>
<keyword evidence="2" id="KW-0472">Membrane</keyword>
<dbReference type="GO" id="GO:0000224">
    <property type="term" value="F:peptide-N4-(N-acetyl-beta-glucosaminyl)asparagine amidase activity"/>
    <property type="evidence" value="ECO:0007669"/>
    <property type="project" value="TreeGrafter"/>
</dbReference>
<organism evidence="6 7">
    <name type="scientific">Phialemonium atrogriseum</name>
    <dbReference type="NCBI Taxonomy" id="1093897"/>
    <lineage>
        <taxon>Eukaryota</taxon>
        <taxon>Fungi</taxon>
        <taxon>Dikarya</taxon>
        <taxon>Ascomycota</taxon>
        <taxon>Pezizomycotina</taxon>
        <taxon>Sordariomycetes</taxon>
        <taxon>Sordariomycetidae</taxon>
        <taxon>Cephalothecales</taxon>
        <taxon>Cephalothecaceae</taxon>
        <taxon>Phialemonium</taxon>
    </lineage>
</organism>
<dbReference type="Gene3D" id="1.20.1610.10">
    <property type="entry name" value="alpha-1,2-mannosidases domains"/>
    <property type="match status" value="1"/>
</dbReference>
<dbReference type="GO" id="GO:0005634">
    <property type="term" value="C:nucleus"/>
    <property type="evidence" value="ECO:0007669"/>
    <property type="project" value="TreeGrafter"/>
</dbReference>
<evidence type="ECO:0000256" key="1">
    <source>
        <dbReference type="SAM" id="MobiDB-lite"/>
    </source>
</evidence>
<proteinExistence type="predicted"/>
<sequence>MAITQALWLLALAGPVLSADLASYVLTDTGSTNGGNTFPGVSRPFGMVKLGPDLYTGSDSYSGYQPTGNFTGFSMLHESGTGGAPKYGVVSQMPVLGDISNPLDDHHDTRAAADQSELGYYKSSLGSGITVELAATERAGVYKHTFPSSGQPSIIVDVSHVLPSYRGMGLEQHYLGGSIEVSKDGGKTVYQGSGSYDNGWNRSPKWTVYFCGYFDSEPSFKTFVGQDGTSSTLKEYSTASSVTSTARLGAVFSFKSTTVTSRVGVSFISTAQACKNVNDQIPSGTSLATLRTKTRDAWNSEILSKVTTTDTDTTKLQLLYSSLYHMNLIPTNKTGENPLWKSSEPYYDDIFTLWDLFRCTTSLFHVIHPVAYEEYIRSLIDVWRNDGYMPDGRSSFFNGATQGGSNADNVLADAYVKGVRGKVNWDDGYAAMVKDAEIQPPNNNDPRDKSASTKEGRGALPDWLSHGFITPTYGRSVSRAVEYSANDFALYQVAKGLGKTKDAEKYLNRARFWRNHWNPDLTSLGFSGFLGPKNADGFLPQDPLSCGGCYWADYYYQGLPWEYSFNAHHDISTLIALSGGEDTFVKRLETIFTPGKNPTGSAAFNKTIFNPGNEPSFTSPFLYNFAGRQDLTVERSRFIAKSYYHPTPGGLPGNSDAGAMESWVLWVMLGLYPVTGQTTFLIGSPWFSDLTISLAGGRSLHITTTGGSDSAFHVQSLKVNSKPWTQSWVSWSDVFEKGGTMEFVLGPDPVPWTAKGPSPPSPASEFAKDDPPAKVLAALPGPNAGGGDGAATARIAARCDKTYAIPVVVQAGAGSVGGFAGAVFGVSWWLRRRRRAAAGERRLDVEREVEIAAQTATCFDSKSDNGGVVTPDAKI</sequence>
<dbReference type="FunFam" id="2.70.98.10:FF:000028">
    <property type="entry name" value="Alpha-1,2-mannosidase family protein (AFU_orthologue AFUA_5G10520)"/>
    <property type="match status" value="1"/>
</dbReference>
<comment type="caution">
    <text evidence="6">The sequence shown here is derived from an EMBL/GenBank/DDBJ whole genome shotgun (WGS) entry which is preliminary data.</text>
</comment>
<dbReference type="PANTHER" id="PTHR12143:SF44">
    <property type="entry name" value="GLYCOSYL HYDROLASE FAMILY 92 DOMAIN-CONTAINING PROTEIN"/>
    <property type="match status" value="1"/>
</dbReference>
<keyword evidence="7" id="KW-1185">Reference proteome</keyword>
<keyword evidence="3" id="KW-0732">Signal</keyword>
<dbReference type="AlphaFoldDB" id="A0AAJ0C7G6"/>
<feature type="region of interest" description="Disordered" evidence="1">
    <location>
        <begin position="434"/>
        <end position="458"/>
    </location>
</feature>
<dbReference type="InterPro" id="IPR012939">
    <property type="entry name" value="Glyco_hydro_92"/>
</dbReference>
<dbReference type="GO" id="GO:0030246">
    <property type="term" value="F:carbohydrate binding"/>
    <property type="evidence" value="ECO:0007669"/>
    <property type="project" value="InterPro"/>
</dbReference>
<feature type="domain" description="Glycosyl hydrolase family 92 N-terminal" evidence="5">
    <location>
        <begin position="24"/>
        <end position="266"/>
    </location>
</feature>
<dbReference type="InterPro" id="IPR005887">
    <property type="entry name" value="GH92_a_mannosidase_put"/>
</dbReference>
<evidence type="ECO:0000256" key="3">
    <source>
        <dbReference type="SAM" id="SignalP"/>
    </source>
</evidence>
<reference evidence="6" key="1">
    <citation type="submission" date="2023-06" db="EMBL/GenBank/DDBJ databases">
        <title>Genome-scale phylogeny and comparative genomics of the fungal order Sordariales.</title>
        <authorList>
            <consortium name="Lawrence Berkeley National Laboratory"/>
            <person name="Hensen N."/>
            <person name="Bonometti L."/>
            <person name="Westerberg I."/>
            <person name="Brannstrom I.O."/>
            <person name="Guillou S."/>
            <person name="Cros-Aarteil S."/>
            <person name="Calhoun S."/>
            <person name="Haridas S."/>
            <person name="Kuo A."/>
            <person name="Mondo S."/>
            <person name="Pangilinan J."/>
            <person name="Riley R."/>
            <person name="Labutti K."/>
            <person name="Andreopoulos B."/>
            <person name="Lipzen A."/>
            <person name="Chen C."/>
            <person name="Yanf M."/>
            <person name="Daum C."/>
            <person name="Ng V."/>
            <person name="Clum A."/>
            <person name="Steindorff A."/>
            <person name="Ohm R."/>
            <person name="Martin F."/>
            <person name="Silar P."/>
            <person name="Natvig D."/>
            <person name="Lalanne C."/>
            <person name="Gautier V."/>
            <person name="Ament-Velasquez S.L."/>
            <person name="Kruys A."/>
            <person name="Hutchinson M.I."/>
            <person name="Powell A.J."/>
            <person name="Barry K."/>
            <person name="Miller A.N."/>
            <person name="Grigoriev I.V."/>
            <person name="Debuchy R."/>
            <person name="Gladieux P."/>
            <person name="Thoren M.H."/>
            <person name="Johannesson H."/>
        </authorList>
    </citation>
    <scope>NUCLEOTIDE SEQUENCE</scope>
    <source>
        <strain evidence="6">8032-3</strain>
    </source>
</reference>
<dbReference type="Pfam" id="PF07971">
    <property type="entry name" value="Glyco_hydro_92"/>
    <property type="match status" value="1"/>
</dbReference>
<dbReference type="FunFam" id="3.30.2080.10:FF:000001">
    <property type="entry name" value="Alpha-1,2-mannosidase subfamily"/>
    <property type="match status" value="1"/>
</dbReference>
<dbReference type="Proteomes" id="UP001244011">
    <property type="component" value="Unassembled WGS sequence"/>
</dbReference>
<evidence type="ECO:0000259" key="5">
    <source>
        <dbReference type="Pfam" id="PF17678"/>
    </source>
</evidence>
<feature type="signal peptide" evidence="3">
    <location>
        <begin position="1"/>
        <end position="18"/>
    </location>
</feature>
<dbReference type="GO" id="GO:0005829">
    <property type="term" value="C:cytosol"/>
    <property type="evidence" value="ECO:0007669"/>
    <property type="project" value="TreeGrafter"/>
</dbReference>
<dbReference type="InterPro" id="IPR008928">
    <property type="entry name" value="6-hairpin_glycosidase_sf"/>
</dbReference>
<feature type="domain" description="Glycosyl hydrolase family 92" evidence="4">
    <location>
        <begin position="272"/>
        <end position="746"/>
    </location>
</feature>
<feature type="compositionally biased region" description="Basic and acidic residues" evidence="1">
    <location>
        <begin position="445"/>
        <end position="457"/>
    </location>
</feature>
<name>A0AAJ0C7G6_9PEZI</name>
<dbReference type="Gene3D" id="1.20.1050.60">
    <property type="entry name" value="alpha-1,2-mannosidase"/>
    <property type="match status" value="1"/>
</dbReference>
<dbReference type="Gene3D" id="3.30.2080.10">
    <property type="entry name" value="GH92 mannosidase domain"/>
    <property type="match status" value="1"/>
</dbReference>
<dbReference type="InterPro" id="IPR014718">
    <property type="entry name" value="GH-type_carb-bd"/>
</dbReference>
<dbReference type="GO" id="GO:0005975">
    <property type="term" value="P:carbohydrate metabolic process"/>
    <property type="evidence" value="ECO:0007669"/>
    <property type="project" value="InterPro"/>
</dbReference>
<protein>
    <submittedName>
        <fullName evidence="6">Glycoside hydrolase family 92 protein</fullName>
    </submittedName>
</protein>
<dbReference type="InterPro" id="IPR041371">
    <property type="entry name" value="GH92_N"/>
</dbReference>
<dbReference type="RefSeq" id="XP_060287568.1">
    <property type="nucleotide sequence ID" value="XM_060422163.1"/>
</dbReference>
<dbReference type="SUPFAM" id="SSF48208">
    <property type="entry name" value="Six-hairpin glycosidases"/>
    <property type="match status" value="1"/>
</dbReference>
<accession>A0AAJ0C7G6</accession>
<keyword evidence="6" id="KW-0378">Hydrolase</keyword>
<feature type="chain" id="PRO_5042552271" evidence="3">
    <location>
        <begin position="19"/>
        <end position="875"/>
    </location>
</feature>
<dbReference type="NCBIfam" id="TIGR01180">
    <property type="entry name" value="aman2_put"/>
    <property type="match status" value="1"/>
</dbReference>
<dbReference type="FunFam" id="1.20.1050.60:FF:000002">
    <property type="entry name" value="Glycosyl hydrolase family 92"/>
    <property type="match status" value="1"/>
</dbReference>
<evidence type="ECO:0000259" key="4">
    <source>
        <dbReference type="Pfam" id="PF07971"/>
    </source>
</evidence>
<dbReference type="Gene3D" id="2.70.98.10">
    <property type="match status" value="1"/>
</dbReference>
<dbReference type="Pfam" id="PF17678">
    <property type="entry name" value="Glyco_hydro_92N"/>
    <property type="match status" value="1"/>
</dbReference>
<evidence type="ECO:0000313" key="7">
    <source>
        <dbReference type="Proteomes" id="UP001244011"/>
    </source>
</evidence>